<proteinExistence type="predicted"/>
<gene>
    <name evidence="2" type="ORF">POVWA1_027760</name>
    <name evidence="1" type="ORF">POVWA2_019130</name>
</gene>
<dbReference type="Proteomes" id="UP000078555">
    <property type="component" value="Unassembled WGS sequence"/>
</dbReference>
<reference evidence="4" key="1">
    <citation type="submission" date="2016-05" db="EMBL/GenBank/DDBJ databases">
        <authorList>
            <person name="Naeem R."/>
        </authorList>
    </citation>
    <scope>NUCLEOTIDE SEQUENCE [LARGE SCALE GENOMIC DNA]</scope>
</reference>
<keyword evidence="4" id="KW-1185">Reference proteome</keyword>
<evidence type="ECO:0000313" key="2">
    <source>
        <dbReference type="EMBL" id="SBT35523.1"/>
    </source>
</evidence>
<dbReference type="AlphaFoldDB" id="A0A1A8YVG2"/>
<reference evidence="3" key="2">
    <citation type="submission" date="2016-05" db="EMBL/GenBank/DDBJ databases">
        <authorList>
            <person name="Naeem Raeece"/>
        </authorList>
    </citation>
    <scope>NUCLEOTIDE SEQUENCE [LARGE SCALE GENOMIC DNA]</scope>
</reference>
<reference evidence="2" key="3">
    <citation type="submission" date="2016-05" db="EMBL/GenBank/DDBJ databases">
        <authorList>
            <person name="Lavstsen T."/>
            <person name="Jespersen J.S."/>
        </authorList>
    </citation>
    <scope>NUCLEOTIDE SEQUENCE [LARGE SCALE GENOMIC DNA]</scope>
</reference>
<dbReference type="EMBL" id="FLRE01000076">
    <property type="protein sequence ID" value="SBT34290.1"/>
    <property type="molecule type" value="Genomic_DNA"/>
</dbReference>
<accession>A0A1A8YVG2</accession>
<sequence>MGEASTERGGEPPQSITLAEVFLNPFWKMPNENIIFERKGSSIHVDFWLRFSFSQKKLRASSELYKSRRSK</sequence>
<evidence type="ECO:0000313" key="3">
    <source>
        <dbReference type="Proteomes" id="UP000078550"/>
    </source>
</evidence>
<name>A0A1A8YVG2_PLAOA</name>
<evidence type="ECO:0000313" key="4">
    <source>
        <dbReference type="Proteomes" id="UP000078555"/>
    </source>
</evidence>
<dbReference type="EMBL" id="FLRD01000084">
    <property type="protein sequence ID" value="SBT35523.1"/>
    <property type="molecule type" value="Genomic_DNA"/>
</dbReference>
<evidence type="ECO:0000313" key="1">
    <source>
        <dbReference type="EMBL" id="SBT34290.1"/>
    </source>
</evidence>
<dbReference type="Proteomes" id="UP000078550">
    <property type="component" value="Unassembled WGS sequence"/>
</dbReference>
<protein>
    <submittedName>
        <fullName evidence="2">Uncharacterized protein</fullName>
    </submittedName>
</protein>
<organism evidence="2 4">
    <name type="scientific">Plasmodium ovale wallikeri</name>
    <dbReference type="NCBI Taxonomy" id="864142"/>
    <lineage>
        <taxon>Eukaryota</taxon>
        <taxon>Sar</taxon>
        <taxon>Alveolata</taxon>
        <taxon>Apicomplexa</taxon>
        <taxon>Aconoidasida</taxon>
        <taxon>Haemosporida</taxon>
        <taxon>Plasmodiidae</taxon>
        <taxon>Plasmodium</taxon>
        <taxon>Plasmodium (Plasmodium)</taxon>
    </lineage>
</organism>